<keyword evidence="3" id="KW-1185">Reference proteome</keyword>
<protein>
    <submittedName>
        <fullName evidence="2">Uncharacterized protein</fullName>
    </submittedName>
</protein>
<feature type="region of interest" description="Disordered" evidence="1">
    <location>
        <begin position="1"/>
        <end position="70"/>
    </location>
</feature>
<evidence type="ECO:0000313" key="3">
    <source>
        <dbReference type="Proteomes" id="UP001325479"/>
    </source>
</evidence>
<dbReference type="EMBL" id="CP139965">
    <property type="protein sequence ID" value="WQD81247.1"/>
    <property type="molecule type" value="Genomic_DNA"/>
</dbReference>
<accession>A0ABZ0WV52</accession>
<sequence length="70" mass="7765">MHTAPIPDPLADPTRDPDSERTSPPTPGHHNDEPQRPEGPPEKDPVSRPGAHRARRPHHEEDECVAALCR</sequence>
<dbReference type="Proteomes" id="UP001325479">
    <property type="component" value="Chromosome"/>
</dbReference>
<reference evidence="2 3" key="1">
    <citation type="submission" date="2023-12" db="EMBL/GenBank/DDBJ databases">
        <title>Genome sequencing and assembly of bacterial species from a model synthetic community.</title>
        <authorList>
            <person name="Hogle S.L."/>
        </authorList>
    </citation>
    <scope>NUCLEOTIDE SEQUENCE [LARGE SCALE GENOMIC DNA]</scope>
    <source>
        <strain evidence="2 3">HAMBI 2494</strain>
    </source>
</reference>
<dbReference type="RefSeq" id="WP_198665328.1">
    <property type="nucleotide sequence ID" value="NZ_CP139965.1"/>
</dbReference>
<proteinExistence type="predicted"/>
<feature type="compositionally biased region" description="Pro residues" evidence="1">
    <location>
        <begin position="1"/>
        <end position="10"/>
    </location>
</feature>
<organism evidence="2 3">
    <name type="scientific">Paraburkholderia kururiensis</name>
    <dbReference type="NCBI Taxonomy" id="984307"/>
    <lineage>
        <taxon>Bacteria</taxon>
        <taxon>Pseudomonadati</taxon>
        <taxon>Pseudomonadota</taxon>
        <taxon>Betaproteobacteria</taxon>
        <taxon>Burkholderiales</taxon>
        <taxon>Burkholderiaceae</taxon>
        <taxon>Paraburkholderia</taxon>
    </lineage>
</organism>
<evidence type="ECO:0000313" key="2">
    <source>
        <dbReference type="EMBL" id="WQD81247.1"/>
    </source>
</evidence>
<evidence type="ECO:0000256" key="1">
    <source>
        <dbReference type="SAM" id="MobiDB-lite"/>
    </source>
</evidence>
<name>A0ABZ0WV52_9BURK</name>
<gene>
    <name evidence="2" type="ORF">U0042_28970</name>
</gene>
<feature type="compositionally biased region" description="Basic and acidic residues" evidence="1">
    <location>
        <begin position="29"/>
        <end position="46"/>
    </location>
</feature>